<evidence type="ECO:0000313" key="2">
    <source>
        <dbReference type="EMBL" id="TYH06734.1"/>
    </source>
</evidence>
<feature type="compositionally biased region" description="Basic and acidic residues" evidence="1">
    <location>
        <begin position="66"/>
        <end position="84"/>
    </location>
</feature>
<name>A0A5D2FLB0_GOSDA</name>
<dbReference type="Proteomes" id="UP000323506">
    <property type="component" value="Chromosome A08"/>
</dbReference>
<evidence type="ECO:0000313" key="3">
    <source>
        <dbReference type="Proteomes" id="UP000323506"/>
    </source>
</evidence>
<keyword evidence="3" id="KW-1185">Reference proteome</keyword>
<evidence type="ECO:0000256" key="1">
    <source>
        <dbReference type="SAM" id="MobiDB-lite"/>
    </source>
</evidence>
<feature type="region of interest" description="Disordered" evidence="1">
    <location>
        <begin position="47"/>
        <end position="84"/>
    </location>
</feature>
<organism evidence="2 3">
    <name type="scientific">Gossypium darwinii</name>
    <name type="common">Darwin's cotton</name>
    <name type="synonym">Gossypium barbadense var. darwinii</name>
    <dbReference type="NCBI Taxonomy" id="34276"/>
    <lineage>
        <taxon>Eukaryota</taxon>
        <taxon>Viridiplantae</taxon>
        <taxon>Streptophyta</taxon>
        <taxon>Embryophyta</taxon>
        <taxon>Tracheophyta</taxon>
        <taxon>Spermatophyta</taxon>
        <taxon>Magnoliopsida</taxon>
        <taxon>eudicotyledons</taxon>
        <taxon>Gunneridae</taxon>
        <taxon>Pentapetalae</taxon>
        <taxon>rosids</taxon>
        <taxon>malvids</taxon>
        <taxon>Malvales</taxon>
        <taxon>Malvaceae</taxon>
        <taxon>Malvoideae</taxon>
        <taxon>Gossypium</taxon>
    </lineage>
</organism>
<proteinExistence type="predicted"/>
<protein>
    <submittedName>
        <fullName evidence="2">Uncharacterized protein</fullName>
    </submittedName>
</protein>
<dbReference type="EMBL" id="CM017695">
    <property type="protein sequence ID" value="TYH06734.1"/>
    <property type="molecule type" value="Genomic_DNA"/>
</dbReference>
<dbReference type="AlphaFoldDB" id="A0A5D2FLB0"/>
<gene>
    <name evidence="2" type="ORF">ES288_A08G177100v1</name>
</gene>
<sequence>MQPQPQNKSNRMIASQGLCNKRRRKVFAGAWKTVSKFTFTHVRFGGRHRSTPIRQPGTPKYPKSKGNCEKYVPESRQRQGIEGT</sequence>
<accession>A0A5D2FLB0</accession>
<reference evidence="2 3" key="1">
    <citation type="submission" date="2019-06" db="EMBL/GenBank/DDBJ databases">
        <title>WGS assembly of Gossypium darwinii.</title>
        <authorList>
            <person name="Chen Z.J."/>
            <person name="Sreedasyam A."/>
            <person name="Ando A."/>
            <person name="Song Q."/>
            <person name="De L."/>
            <person name="Hulse-Kemp A."/>
            <person name="Ding M."/>
            <person name="Ye W."/>
            <person name="Kirkbride R."/>
            <person name="Jenkins J."/>
            <person name="Plott C."/>
            <person name="Lovell J."/>
            <person name="Lin Y.-M."/>
            <person name="Vaughn R."/>
            <person name="Liu B."/>
            <person name="Li W."/>
            <person name="Simpson S."/>
            <person name="Scheffler B."/>
            <person name="Saski C."/>
            <person name="Grover C."/>
            <person name="Hu G."/>
            <person name="Conover J."/>
            <person name="Carlson J."/>
            <person name="Shu S."/>
            <person name="Boston L."/>
            <person name="Williams M."/>
            <person name="Peterson D."/>
            <person name="Mcgee K."/>
            <person name="Jones D."/>
            <person name="Wendel J."/>
            <person name="Stelly D."/>
            <person name="Grimwood J."/>
            <person name="Schmutz J."/>
        </authorList>
    </citation>
    <scope>NUCLEOTIDE SEQUENCE [LARGE SCALE GENOMIC DNA]</scope>
    <source>
        <strain evidence="2">1808015.09</strain>
    </source>
</reference>